<dbReference type="InterPro" id="IPR051806">
    <property type="entry name" value="HAD-like_SPP"/>
</dbReference>
<dbReference type="InterPro" id="IPR023198">
    <property type="entry name" value="PGP-like_dom2"/>
</dbReference>
<protein>
    <submittedName>
        <fullName evidence="1">Hexitol phosphatase HxpA</fullName>
    </submittedName>
</protein>
<dbReference type="Proteomes" id="UP001500456">
    <property type="component" value="Unassembled WGS sequence"/>
</dbReference>
<accession>A0ABP7TSS4</accession>
<name>A0ABP7TSS4_9ACTN</name>
<gene>
    <name evidence="1" type="primary">hxpA</name>
    <name evidence="1" type="ORF">GCM10022232_90760</name>
</gene>
<dbReference type="Pfam" id="PF00702">
    <property type="entry name" value="Hydrolase"/>
    <property type="match status" value="1"/>
</dbReference>
<dbReference type="InterPro" id="IPR036412">
    <property type="entry name" value="HAD-like_sf"/>
</dbReference>
<proteinExistence type="predicted"/>
<dbReference type="SUPFAM" id="SSF56784">
    <property type="entry name" value="HAD-like"/>
    <property type="match status" value="1"/>
</dbReference>
<dbReference type="Gene3D" id="1.10.150.240">
    <property type="entry name" value="Putative phosphatase, domain 2"/>
    <property type="match status" value="1"/>
</dbReference>
<keyword evidence="2" id="KW-1185">Reference proteome</keyword>
<organism evidence="1 2">
    <name type="scientific">Streptomyces plumbiresistens</name>
    <dbReference type="NCBI Taxonomy" id="511811"/>
    <lineage>
        <taxon>Bacteria</taxon>
        <taxon>Bacillati</taxon>
        <taxon>Actinomycetota</taxon>
        <taxon>Actinomycetes</taxon>
        <taxon>Kitasatosporales</taxon>
        <taxon>Streptomycetaceae</taxon>
        <taxon>Streptomyces</taxon>
    </lineage>
</organism>
<dbReference type="RefSeq" id="WP_345571631.1">
    <property type="nucleotide sequence ID" value="NZ_BAAAZX010000051.1"/>
</dbReference>
<dbReference type="PANTHER" id="PTHR43481:SF4">
    <property type="entry name" value="GLYCEROL-1-PHOSPHATE PHOSPHOHYDROLASE 1-RELATED"/>
    <property type="match status" value="1"/>
</dbReference>
<reference evidence="2" key="1">
    <citation type="journal article" date="2019" name="Int. J. Syst. Evol. Microbiol.">
        <title>The Global Catalogue of Microorganisms (GCM) 10K type strain sequencing project: providing services to taxonomists for standard genome sequencing and annotation.</title>
        <authorList>
            <consortium name="The Broad Institute Genomics Platform"/>
            <consortium name="The Broad Institute Genome Sequencing Center for Infectious Disease"/>
            <person name="Wu L."/>
            <person name="Ma J."/>
        </authorList>
    </citation>
    <scope>NUCLEOTIDE SEQUENCE [LARGE SCALE GENOMIC DNA]</scope>
    <source>
        <strain evidence="2">JCM 16924</strain>
    </source>
</reference>
<dbReference type="InterPro" id="IPR023214">
    <property type="entry name" value="HAD_sf"/>
</dbReference>
<evidence type="ECO:0000313" key="1">
    <source>
        <dbReference type="EMBL" id="GAA4030708.1"/>
    </source>
</evidence>
<evidence type="ECO:0000313" key="2">
    <source>
        <dbReference type="Proteomes" id="UP001500456"/>
    </source>
</evidence>
<dbReference type="PRINTS" id="PR00413">
    <property type="entry name" value="HADHALOGNASE"/>
</dbReference>
<dbReference type="EMBL" id="BAAAZX010000051">
    <property type="protein sequence ID" value="GAA4030708.1"/>
    <property type="molecule type" value="Genomic_DNA"/>
</dbReference>
<comment type="caution">
    <text evidence="1">The sequence shown here is derived from an EMBL/GenBank/DDBJ whole genome shotgun (WGS) entry which is preliminary data.</text>
</comment>
<dbReference type="SFLD" id="SFLDS00003">
    <property type="entry name" value="Haloacid_Dehalogenase"/>
    <property type="match status" value="1"/>
</dbReference>
<sequence length="236" mass="24034">MRAVLFDLDGVLVHSAAVVERSWTGWAHRHGLDAAEVLAVCHGRPSVETIALLAPQVDAAAEAVALEAEQAADTEGLAACQGAAELIAALDSGADGAPVPWAVVTSGTHALASARLAAVGHRQPDVFVTADAVTRGKPDPEGYLTAARALGVDPHECVVVEDAEPGARAGHAAGARVIGVAGGTLTGTEPTLATFVETLALLTVDRDPATGDVCLHAHTQSHPHTHPYAPAHERVG</sequence>
<dbReference type="NCBIfam" id="TIGR01509">
    <property type="entry name" value="HAD-SF-IA-v3"/>
    <property type="match status" value="1"/>
</dbReference>
<dbReference type="Gene3D" id="3.40.50.1000">
    <property type="entry name" value="HAD superfamily/HAD-like"/>
    <property type="match status" value="1"/>
</dbReference>
<dbReference type="PANTHER" id="PTHR43481">
    <property type="entry name" value="FRUCTOSE-1-PHOSPHATE PHOSPHATASE"/>
    <property type="match status" value="1"/>
</dbReference>
<dbReference type="SFLD" id="SFLDG01129">
    <property type="entry name" value="C1.5:_HAD__Beta-PGM__Phosphata"/>
    <property type="match status" value="1"/>
</dbReference>
<dbReference type="InterPro" id="IPR006439">
    <property type="entry name" value="HAD-SF_hydro_IA"/>
</dbReference>